<feature type="domain" description="Carrier" evidence="7">
    <location>
        <begin position="787"/>
        <end position="864"/>
    </location>
</feature>
<dbReference type="SUPFAM" id="SSF51735">
    <property type="entry name" value="NAD(P)-binding Rossmann-fold domains"/>
    <property type="match status" value="2"/>
</dbReference>
<dbReference type="PROSITE" id="PS50075">
    <property type="entry name" value="CARRIER"/>
    <property type="match status" value="1"/>
</dbReference>
<keyword evidence="4" id="KW-0521">NADP</keyword>
<dbReference type="InterPro" id="IPR001227">
    <property type="entry name" value="Ac_transferase_dom_sf"/>
</dbReference>
<evidence type="ECO:0000256" key="1">
    <source>
        <dbReference type="ARBA" id="ARBA00022450"/>
    </source>
</evidence>
<dbReference type="InterPro" id="IPR014043">
    <property type="entry name" value="Acyl_transferase_dom"/>
</dbReference>
<dbReference type="InterPro" id="IPR006162">
    <property type="entry name" value="Ppantetheine_attach_site"/>
</dbReference>
<keyword evidence="1" id="KW-0596">Phosphopantetheine</keyword>
<keyword evidence="2" id="KW-0597">Phosphoprotein</keyword>
<evidence type="ECO:0000256" key="5">
    <source>
        <dbReference type="ARBA" id="ARBA00023268"/>
    </source>
</evidence>
<evidence type="ECO:0000256" key="6">
    <source>
        <dbReference type="SAM" id="MobiDB-lite"/>
    </source>
</evidence>
<dbReference type="Pfam" id="PF08659">
    <property type="entry name" value="KR"/>
    <property type="match status" value="1"/>
</dbReference>
<evidence type="ECO:0000256" key="3">
    <source>
        <dbReference type="ARBA" id="ARBA00022679"/>
    </source>
</evidence>
<dbReference type="SUPFAM" id="SSF55048">
    <property type="entry name" value="Probable ACP-binding domain of malonyl-CoA ACP transacylase"/>
    <property type="match status" value="1"/>
</dbReference>
<reference evidence="8 9" key="1">
    <citation type="submission" date="2014-01" db="EMBL/GenBank/DDBJ databases">
        <authorList>
            <person name="Dobos K."/>
            <person name="Lenaerts A."/>
            <person name="Ordway D."/>
            <person name="DeGroote M.A."/>
            <person name="Parker T."/>
            <person name="Sizemore C."/>
            <person name="Tallon L.J."/>
            <person name="Sadzewicz L.K."/>
            <person name="Sengamalay N."/>
            <person name="Fraser C.M."/>
            <person name="Hine E."/>
            <person name="Shefchek K.A."/>
            <person name="Das S.P."/>
            <person name="Tettelin H."/>
        </authorList>
    </citation>
    <scope>NUCLEOTIDE SEQUENCE [LARGE SCALE GENOMIC DNA]</scope>
    <source>
        <strain evidence="8 9">Harvey</strain>
    </source>
</reference>
<feature type="region of interest" description="Disordered" evidence="6">
    <location>
        <begin position="248"/>
        <end position="308"/>
    </location>
</feature>
<dbReference type="SMART" id="SM00823">
    <property type="entry name" value="PKS_PP"/>
    <property type="match status" value="1"/>
</dbReference>
<dbReference type="InterPro" id="IPR036736">
    <property type="entry name" value="ACP-like_sf"/>
</dbReference>
<evidence type="ECO:0000313" key="9">
    <source>
        <dbReference type="Proteomes" id="UP000020681"/>
    </source>
</evidence>
<organism evidence="8 9">
    <name type="scientific">Mycobacterium ulcerans str. Harvey</name>
    <dbReference type="NCBI Taxonomy" id="1299332"/>
    <lineage>
        <taxon>Bacteria</taxon>
        <taxon>Bacillati</taxon>
        <taxon>Actinomycetota</taxon>
        <taxon>Actinomycetes</taxon>
        <taxon>Mycobacteriales</taxon>
        <taxon>Mycobacteriaceae</taxon>
        <taxon>Mycobacterium</taxon>
        <taxon>Mycobacterium ulcerans group</taxon>
    </lineage>
</organism>
<gene>
    <name evidence="8" type="ORF">I551_3205</name>
</gene>
<proteinExistence type="predicted"/>
<dbReference type="Pfam" id="PF00550">
    <property type="entry name" value="PP-binding"/>
    <property type="match status" value="1"/>
</dbReference>
<dbReference type="PANTHER" id="PTHR43775:SF37">
    <property type="entry name" value="SI:DKEY-61P9.11"/>
    <property type="match status" value="1"/>
</dbReference>
<dbReference type="EMBL" id="JAOL01000105">
    <property type="protein sequence ID" value="EUA90353.1"/>
    <property type="molecule type" value="Genomic_DNA"/>
</dbReference>
<dbReference type="InterPro" id="IPR020806">
    <property type="entry name" value="PKS_PP-bd"/>
</dbReference>
<dbReference type="InterPro" id="IPR057326">
    <property type="entry name" value="KR_dom"/>
</dbReference>
<dbReference type="InterPro" id="IPR016036">
    <property type="entry name" value="Malonyl_transacylase_ACP-bd"/>
</dbReference>
<dbReference type="Gene3D" id="3.40.366.10">
    <property type="entry name" value="Malonyl-Coenzyme A Acyl Carrier Protein, domain 2"/>
    <property type="match status" value="1"/>
</dbReference>
<keyword evidence="3" id="KW-0808">Transferase</keyword>
<dbReference type="InterPro" id="IPR016035">
    <property type="entry name" value="Acyl_Trfase/lysoPLipase"/>
</dbReference>
<dbReference type="PROSITE" id="PS00012">
    <property type="entry name" value="PHOSPHOPANTETHEINE"/>
    <property type="match status" value="1"/>
</dbReference>
<dbReference type="CDD" id="cd05274">
    <property type="entry name" value="KR_FAS_SDR_x"/>
    <property type="match status" value="1"/>
</dbReference>
<comment type="caution">
    <text evidence="8">The sequence shown here is derived from an EMBL/GenBank/DDBJ whole genome shotgun (WGS) entry which is preliminary data.</text>
</comment>
<dbReference type="Pfam" id="PF00698">
    <property type="entry name" value="Acyl_transf_1"/>
    <property type="match status" value="1"/>
</dbReference>
<keyword evidence="5" id="KW-0511">Multifunctional enzyme</keyword>
<evidence type="ECO:0000259" key="7">
    <source>
        <dbReference type="PROSITE" id="PS50075"/>
    </source>
</evidence>
<evidence type="ECO:0000313" key="8">
    <source>
        <dbReference type="EMBL" id="EUA90353.1"/>
    </source>
</evidence>
<dbReference type="SUPFAM" id="SSF47336">
    <property type="entry name" value="ACP-like"/>
    <property type="match status" value="1"/>
</dbReference>
<evidence type="ECO:0000256" key="2">
    <source>
        <dbReference type="ARBA" id="ARBA00022553"/>
    </source>
</evidence>
<dbReference type="PANTHER" id="PTHR43775">
    <property type="entry name" value="FATTY ACID SYNTHASE"/>
    <property type="match status" value="1"/>
</dbReference>
<dbReference type="Gene3D" id="1.10.1200.10">
    <property type="entry name" value="ACP-like"/>
    <property type="match status" value="1"/>
</dbReference>
<dbReference type="SUPFAM" id="SSF52151">
    <property type="entry name" value="FabD/lysophospholipase-like"/>
    <property type="match status" value="1"/>
</dbReference>
<protein>
    <submittedName>
        <fullName evidence="8">Short chain dehydrogenase family protein</fullName>
    </submittedName>
</protein>
<dbReference type="InterPro" id="IPR009081">
    <property type="entry name" value="PP-bd_ACP"/>
</dbReference>
<dbReference type="InterPro" id="IPR013968">
    <property type="entry name" value="PKS_KR"/>
</dbReference>
<evidence type="ECO:0000256" key="4">
    <source>
        <dbReference type="ARBA" id="ARBA00022857"/>
    </source>
</evidence>
<name>A0ABP3AGG8_MYCUL</name>
<dbReference type="Gene3D" id="3.40.50.720">
    <property type="entry name" value="NAD(P)-binding Rossmann-like Domain"/>
    <property type="match status" value="1"/>
</dbReference>
<dbReference type="SMART" id="SM00827">
    <property type="entry name" value="PKS_AT"/>
    <property type="match status" value="1"/>
</dbReference>
<dbReference type="InterPro" id="IPR036291">
    <property type="entry name" value="NAD(P)-bd_dom_sf"/>
</dbReference>
<dbReference type="SMART" id="SM01294">
    <property type="entry name" value="PKS_PP_betabranch"/>
    <property type="match status" value="1"/>
</dbReference>
<dbReference type="SMART" id="SM00822">
    <property type="entry name" value="PKS_KR"/>
    <property type="match status" value="1"/>
</dbReference>
<feature type="compositionally biased region" description="Low complexity" evidence="6">
    <location>
        <begin position="249"/>
        <end position="269"/>
    </location>
</feature>
<accession>A0ABP3AGG8</accession>
<keyword evidence="9" id="KW-1185">Reference proteome</keyword>
<sequence>MQLTLTELWRSYGIQPDLVIGHSMGEVAAAVVAGALTPAEGLRVTAVRSRLMAPLSGQGGMALLGLDASQTEALIADYPQVTLGIYNSPRQTVISGPTDQIDELITVVRARDRFATRVNIEVAPHNPAMDALQPQMRSELADLAPRTPTIPIISTTYADLGAARESGPTFDAEHWAINMRNPVHFQQAITAAATDKHNFIEISAHPLLTQAILETLHTVQPGSKYTSLGTLQRDSDDTIVFRTNLNTVRTAPPQTPTPRTTPQIPTTPWHHTHHWIDTPAVASRSASTPDKDAAGSSEPSVSGDSDDAVDSCHYRVGWPTKPLADAKASTETASGTRWLVFADAELGAELGLAAGAQTRVDVIDPSALTEESELLAALAGVEHVVYAPPAGKSLDVNAAYQLFHQVRRLVAVMTKASLTAKLLLVTRNAQPIAEGDRANPAHGVLWGLGRTIALEHPEIWRGIIDLDESMPAELAAPKILGEVTCTDGEDQVVYRCGGRHVPRLQRRTAPAVAPVTLDPNSSQLVIGATGNIGPYLIRQLAQMGAKTVVAVSRNPGQPLQELAESLAAEGTNLVIEAADATDEAAMTALFDRFGADLPPLDGIYLAAFAGGPVLLNEMTDADVRAMFAPKLDAAALLHRLSLKVPARHFVLFSSISGLIGSRWLAHYTATSGYLDALAYARHALGLPATTVNWGLWKSLADAEHDASQVSVGSGLLPMQDEVAIGTLPLLMNPAAGVHSVVVEADWPLLAAAYRTRWSLHIVDDLLRDFAEASTIPARDWSHLSAQEVRTEFEAGLRRIVARELRVSESDLETDRPLAELGLNSLMAMAIRREAEMFVGIELSATMLFNHPTVASLASYLANRVAPQDNSSNDQMAELSASAGSTLDSLFDRIESSSLLPEGPG</sequence>
<dbReference type="Proteomes" id="UP000020681">
    <property type="component" value="Unassembled WGS sequence"/>
</dbReference>
<dbReference type="InterPro" id="IPR050091">
    <property type="entry name" value="PKS_NRPS_Biosynth_Enz"/>
</dbReference>